<reference evidence="2" key="1">
    <citation type="submission" date="2023-10" db="EMBL/GenBank/DDBJ databases">
        <authorList>
            <person name="Chen Y."/>
            <person name="Shah S."/>
            <person name="Dougan E. K."/>
            <person name="Thang M."/>
            <person name="Chan C."/>
        </authorList>
    </citation>
    <scope>NUCLEOTIDE SEQUENCE [LARGE SCALE GENOMIC DNA]</scope>
</reference>
<accession>A0ABN9YA07</accession>
<evidence type="ECO:0000256" key="1">
    <source>
        <dbReference type="SAM" id="Phobius"/>
    </source>
</evidence>
<protein>
    <recommendedName>
        <fullName evidence="4">ADP,ATP carrier protein</fullName>
    </recommendedName>
</protein>
<feature type="transmembrane region" description="Helical" evidence="1">
    <location>
        <begin position="118"/>
        <end position="144"/>
    </location>
</feature>
<proteinExistence type="predicted"/>
<dbReference type="Proteomes" id="UP001189429">
    <property type="component" value="Unassembled WGS sequence"/>
</dbReference>
<feature type="transmembrane region" description="Helical" evidence="1">
    <location>
        <begin position="196"/>
        <end position="215"/>
    </location>
</feature>
<feature type="non-terminal residue" evidence="2">
    <location>
        <position position="1"/>
    </location>
</feature>
<feature type="transmembrane region" description="Helical" evidence="1">
    <location>
        <begin position="27"/>
        <end position="46"/>
    </location>
</feature>
<evidence type="ECO:0008006" key="4">
    <source>
        <dbReference type="Google" id="ProtNLM"/>
    </source>
</evidence>
<sequence length="239" mass="26885">ESLGEETSGEEWGEHSRLRYCICLMQFISKWAAPDMFAYVLLYYLIRRLQNLPVSTLCMFDIGFTCYSVFSITCAISSLGVPLPKIESDEVVKEVKPPLVRRMIAGSFESPGAEKRRLLVLVGLLATVWACLFAYGLGVPCFALRLDADLLKDHVPDGMKQVLKMIKLNKIIFPQNVSLVQAMGSLMYWFATDHDLNILLGFVMLAVFAVTLTALNMVQDLPADQVPEWKLSYAKFVED</sequence>
<dbReference type="EMBL" id="CAUYUJ010022000">
    <property type="protein sequence ID" value="CAK0908384.1"/>
    <property type="molecule type" value="Genomic_DNA"/>
</dbReference>
<keyword evidence="1" id="KW-0812">Transmembrane</keyword>
<keyword evidence="3" id="KW-1185">Reference proteome</keyword>
<keyword evidence="1" id="KW-1133">Transmembrane helix</keyword>
<evidence type="ECO:0000313" key="3">
    <source>
        <dbReference type="Proteomes" id="UP001189429"/>
    </source>
</evidence>
<comment type="caution">
    <text evidence="2">The sequence shown here is derived from an EMBL/GenBank/DDBJ whole genome shotgun (WGS) entry which is preliminary data.</text>
</comment>
<organism evidence="2 3">
    <name type="scientific">Prorocentrum cordatum</name>
    <dbReference type="NCBI Taxonomy" id="2364126"/>
    <lineage>
        <taxon>Eukaryota</taxon>
        <taxon>Sar</taxon>
        <taxon>Alveolata</taxon>
        <taxon>Dinophyceae</taxon>
        <taxon>Prorocentrales</taxon>
        <taxon>Prorocentraceae</taxon>
        <taxon>Prorocentrum</taxon>
    </lineage>
</organism>
<feature type="transmembrane region" description="Helical" evidence="1">
    <location>
        <begin position="58"/>
        <end position="81"/>
    </location>
</feature>
<keyword evidence="1" id="KW-0472">Membrane</keyword>
<gene>
    <name evidence="2" type="ORF">PCOR1329_LOCUS83068</name>
</gene>
<evidence type="ECO:0000313" key="2">
    <source>
        <dbReference type="EMBL" id="CAK0908384.1"/>
    </source>
</evidence>
<name>A0ABN9YA07_9DINO</name>